<dbReference type="InterPro" id="IPR000944">
    <property type="entry name" value="Tscrpt_reg_Rrf2"/>
</dbReference>
<proteinExistence type="predicted"/>
<dbReference type="PANTHER" id="PTHR33221">
    <property type="entry name" value="WINGED HELIX-TURN-HELIX TRANSCRIPTIONAL REGULATOR, RRF2 FAMILY"/>
    <property type="match status" value="1"/>
</dbReference>
<dbReference type="NCBIfam" id="TIGR00738">
    <property type="entry name" value="rrf2_super"/>
    <property type="match status" value="1"/>
</dbReference>
<dbReference type="Pfam" id="PF02082">
    <property type="entry name" value="Rrf2"/>
    <property type="match status" value="1"/>
</dbReference>
<sequence>MRLNRSTLYAVVAVLELPDDKNVKPLSCRQLCEQADLPERYLLQILRKLVIAGVVDSVRGAEGGFRLAKPLNRLSLLELVEAVDELPQFNVETLNGLSSSAQWTIGATMAGIREDARKRLGAFTLDRLQRQRHG</sequence>
<dbReference type="SUPFAM" id="SSF46785">
    <property type="entry name" value="Winged helix' DNA-binding domain"/>
    <property type="match status" value="1"/>
</dbReference>
<dbReference type="Gene3D" id="1.10.10.10">
    <property type="entry name" value="Winged helix-like DNA-binding domain superfamily/Winged helix DNA-binding domain"/>
    <property type="match status" value="1"/>
</dbReference>
<organism evidence="1 2">
    <name type="scientific">Lacipirellula limnantheis</name>
    <dbReference type="NCBI Taxonomy" id="2528024"/>
    <lineage>
        <taxon>Bacteria</taxon>
        <taxon>Pseudomonadati</taxon>
        <taxon>Planctomycetota</taxon>
        <taxon>Planctomycetia</taxon>
        <taxon>Pirellulales</taxon>
        <taxon>Lacipirellulaceae</taxon>
        <taxon>Lacipirellula</taxon>
    </lineage>
</organism>
<accession>A0A517TTU3</accession>
<reference evidence="1 2" key="1">
    <citation type="submission" date="2019-02" db="EMBL/GenBank/DDBJ databases">
        <title>Deep-cultivation of Planctomycetes and their phenomic and genomic characterization uncovers novel biology.</title>
        <authorList>
            <person name="Wiegand S."/>
            <person name="Jogler M."/>
            <person name="Boedeker C."/>
            <person name="Pinto D."/>
            <person name="Vollmers J."/>
            <person name="Rivas-Marin E."/>
            <person name="Kohn T."/>
            <person name="Peeters S.H."/>
            <person name="Heuer A."/>
            <person name="Rast P."/>
            <person name="Oberbeckmann S."/>
            <person name="Bunk B."/>
            <person name="Jeske O."/>
            <person name="Meyerdierks A."/>
            <person name="Storesund J.E."/>
            <person name="Kallscheuer N."/>
            <person name="Luecker S."/>
            <person name="Lage O.M."/>
            <person name="Pohl T."/>
            <person name="Merkel B.J."/>
            <person name="Hornburger P."/>
            <person name="Mueller R.-W."/>
            <person name="Bruemmer F."/>
            <person name="Labrenz M."/>
            <person name="Spormann A.M."/>
            <person name="Op den Camp H."/>
            <person name="Overmann J."/>
            <person name="Amann R."/>
            <person name="Jetten M.S.M."/>
            <person name="Mascher T."/>
            <person name="Medema M.H."/>
            <person name="Devos D.P."/>
            <person name="Kaster A.-K."/>
            <person name="Ovreas L."/>
            <person name="Rohde M."/>
            <person name="Galperin M.Y."/>
            <person name="Jogler C."/>
        </authorList>
    </citation>
    <scope>NUCLEOTIDE SEQUENCE [LARGE SCALE GENOMIC DNA]</scope>
    <source>
        <strain evidence="1 2">I41</strain>
    </source>
</reference>
<dbReference type="PROSITE" id="PS01332">
    <property type="entry name" value="HTH_RRF2_1"/>
    <property type="match status" value="1"/>
</dbReference>
<dbReference type="GO" id="GO:0003700">
    <property type="term" value="F:DNA-binding transcription factor activity"/>
    <property type="evidence" value="ECO:0007669"/>
    <property type="project" value="TreeGrafter"/>
</dbReference>
<evidence type="ECO:0000313" key="2">
    <source>
        <dbReference type="Proteomes" id="UP000317909"/>
    </source>
</evidence>
<dbReference type="PANTHER" id="PTHR33221:SF16">
    <property type="entry name" value="HTH-TYPE TRANSCRIPTIONAL REGULATOR SLR0846-RELATED"/>
    <property type="match status" value="1"/>
</dbReference>
<dbReference type="PROSITE" id="PS51197">
    <property type="entry name" value="HTH_RRF2_2"/>
    <property type="match status" value="1"/>
</dbReference>
<dbReference type="RefSeq" id="WP_168206687.1">
    <property type="nucleotide sequence ID" value="NZ_CP036339.1"/>
</dbReference>
<keyword evidence="2" id="KW-1185">Reference proteome</keyword>
<dbReference type="InterPro" id="IPR036390">
    <property type="entry name" value="WH_DNA-bd_sf"/>
</dbReference>
<evidence type="ECO:0000313" key="1">
    <source>
        <dbReference type="EMBL" id="QDT71781.1"/>
    </source>
</evidence>
<dbReference type="KEGG" id="llh:I41_09410"/>
<dbReference type="AlphaFoldDB" id="A0A517TTU3"/>
<name>A0A517TTU3_9BACT</name>
<dbReference type="InterPro" id="IPR036388">
    <property type="entry name" value="WH-like_DNA-bd_sf"/>
</dbReference>
<gene>
    <name evidence="1" type="primary">iscR_2</name>
    <name evidence="1" type="ORF">I41_09410</name>
</gene>
<protein>
    <submittedName>
        <fullName evidence="1">HTH-type transcriptional regulator IscR</fullName>
    </submittedName>
</protein>
<dbReference type="EMBL" id="CP036339">
    <property type="protein sequence ID" value="QDT71781.1"/>
    <property type="molecule type" value="Genomic_DNA"/>
</dbReference>
<dbReference type="InterPro" id="IPR030489">
    <property type="entry name" value="TR_Rrf2-type_CS"/>
</dbReference>
<dbReference type="GO" id="GO:0005829">
    <property type="term" value="C:cytosol"/>
    <property type="evidence" value="ECO:0007669"/>
    <property type="project" value="TreeGrafter"/>
</dbReference>
<dbReference type="Proteomes" id="UP000317909">
    <property type="component" value="Chromosome"/>
</dbReference>